<evidence type="ECO:0000256" key="2">
    <source>
        <dbReference type="ARBA" id="ARBA00022617"/>
    </source>
</evidence>
<keyword evidence="3" id="KW-0479">Metal-binding</keyword>
<keyword evidence="2" id="KW-0349">Heme</keyword>
<accession>A0A433WGQ0</accession>
<dbReference type="PROSITE" id="PS51007">
    <property type="entry name" value="CYTC"/>
    <property type="match status" value="2"/>
</dbReference>
<dbReference type="Gene3D" id="1.20.1420.20">
    <property type="entry name" value="M75 peptidase, HXXE motif"/>
    <property type="match status" value="1"/>
</dbReference>
<name>A0A433WGQ0_9BACT</name>
<dbReference type="Pfam" id="PF03150">
    <property type="entry name" value="CCP_MauG"/>
    <property type="match status" value="1"/>
</dbReference>
<keyword evidence="8" id="KW-1185">Reference proteome</keyword>
<dbReference type="Proteomes" id="UP000281028">
    <property type="component" value="Unassembled WGS sequence"/>
</dbReference>
<dbReference type="AlphaFoldDB" id="A0A433WGQ0"/>
<evidence type="ECO:0000256" key="3">
    <source>
        <dbReference type="ARBA" id="ARBA00022723"/>
    </source>
</evidence>
<evidence type="ECO:0000256" key="4">
    <source>
        <dbReference type="ARBA" id="ARBA00022729"/>
    </source>
</evidence>
<dbReference type="InterPro" id="IPR009056">
    <property type="entry name" value="Cyt_c-like_dom"/>
</dbReference>
<dbReference type="GO" id="GO:0004130">
    <property type="term" value="F:cytochrome-c peroxidase activity"/>
    <property type="evidence" value="ECO:0007669"/>
    <property type="project" value="TreeGrafter"/>
</dbReference>
<dbReference type="InterPro" id="IPR051395">
    <property type="entry name" value="Cytochrome_c_Peroxidase/MauG"/>
</dbReference>
<protein>
    <submittedName>
        <fullName evidence="7">Cytochrome-c peroxidase</fullName>
    </submittedName>
</protein>
<gene>
    <name evidence="7" type="ORF">ECE50_003025</name>
</gene>
<evidence type="ECO:0000256" key="1">
    <source>
        <dbReference type="ARBA" id="ARBA00004196"/>
    </source>
</evidence>
<proteinExistence type="predicted"/>
<keyword evidence="6" id="KW-0408">Iron</keyword>
<evidence type="ECO:0000313" key="8">
    <source>
        <dbReference type="Proteomes" id="UP000281028"/>
    </source>
</evidence>
<comment type="subcellular location">
    <subcellularLocation>
        <location evidence="1">Cell envelope</location>
    </subcellularLocation>
</comment>
<dbReference type="GO" id="GO:0020037">
    <property type="term" value="F:heme binding"/>
    <property type="evidence" value="ECO:0007669"/>
    <property type="project" value="InterPro"/>
</dbReference>
<organism evidence="7 8">
    <name type="scientific">Chitinophaga solisilvae</name>
    <dbReference type="NCBI Taxonomy" id="1233460"/>
    <lineage>
        <taxon>Bacteria</taxon>
        <taxon>Pseudomonadati</taxon>
        <taxon>Bacteroidota</taxon>
        <taxon>Chitinophagia</taxon>
        <taxon>Chitinophagales</taxon>
        <taxon>Chitinophagaceae</taxon>
        <taxon>Chitinophaga</taxon>
    </lineage>
</organism>
<keyword evidence="7" id="KW-0575">Peroxidase</keyword>
<dbReference type="InterPro" id="IPR038352">
    <property type="entry name" value="Imelysin_sf"/>
</dbReference>
<dbReference type="SUPFAM" id="SSF46626">
    <property type="entry name" value="Cytochrome c"/>
    <property type="match status" value="2"/>
</dbReference>
<dbReference type="PANTHER" id="PTHR30600">
    <property type="entry name" value="CYTOCHROME C PEROXIDASE-RELATED"/>
    <property type="match status" value="1"/>
</dbReference>
<dbReference type="GO" id="GO:0030313">
    <property type="term" value="C:cell envelope"/>
    <property type="evidence" value="ECO:0007669"/>
    <property type="project" value="UniProtKB-SubCell"/>
</dbReference>
<sequence>MKTRIIALLLTGLAAIHLYPALPTGHGEEAASLETYFRRQLQAVTDSLTRLQEAVSRQATPAIVRLHFSGSRLAYKKVEFLTEYYYPHLIRSINGPALPFADGENSKTILPPKGFQLIEEKIFSGEVPEDTAAVLTLTAELKSQLEEIGRQTDPYGFMDPYLFDAMRFEIYRIIALGISGYDSPVALLSVPEAAAALQGVQLGLDRYSKRLQDTALQRRTMLLFRSARQYLLQHRAFNTFDRLHFITVYANPLSTLLLHWQQQLQLTLPAERRILSPDAPHLFATAWLHPNGYTPAREADPTAEKIRLGARLFYDKALSGNGQRSCASCHQPDKAFTDGLPKSPSLDGSSTVARNAPTLLNVGFQSKLFYDSRAVFLERQVADVVHNKTEMDGSLQLAAAAFRKDTTYRRLFTDAFPGAHEAVNADNIANALSSYLRALNSLQSRFDQYMNGNPAALGSLEKKGFNVFMGKGKCGTCHFAPLFNGVAPPYFLEPESEVLGVPASDQPKSPLDKDPGKYILWQIPIQQYAFKTSGVRNSVLTAPYMHNGVFRTLEDVIDFYDKGGGEGLGIAPENQTLPKDKLQLNALEKKALIAFMQALTDTVSYKKY</sequence>
<keyword evidence="4" id="KW-0732">Signal</keyword>
<reference evidence="7" key="1">
    <citation type="submission" date="2020-05" db="EMBL/GenBank/DDBJ databases">
        <title>Chitinophaga laudate sp. nov., isolated from a tropical peat swamp.</title>
        <authorList>
            <person name="Goh C.B.S."/>
            <person name="Lee M.S."/>
            <person name="Parimannan S."/>
            <person name="Pasbakhsh P."/>
            <person name="Yule C.M."/>
            <person name="Rajandas H."/>
            <person name="Loke S."/>
            <person name="Croft L."/>
            <person name="Tan J.B.L."/>
        </authorList>
    </citation>
    <scope>NUCLEOTIDE SEQUENCE</scope>
    <source>
        <strain evidence="7">Mgbs1</strain>
    </source>
</reference>
<dbReference type="EMBL" id="RIAR02000001">
    <property type="protein sequence ID" value="NSL85788.1"/>
    <property type="molecule type" value="Genomic_DNA"/>
</dbReference>
<evidence type="ECO:0000256" key="5">
    <source>
        <dbReference type="ARBA" id="ARBA00023002"/>
    </source>
</evidence>
<dbReference type="InterPro" id="IPR036909">
    <property type="entry name" value="Cyt_c-like_dom_sf"/>
</dbReference>
<evidence type="ECO:0000313" key="7">
    <source>
        <dbReference type="EMBL" id="NSL85788.1"/>
    </source>
</evidence>
<evidence type="ECO:0000256" key="6">
    <source>
        <dbReference type="ARBA" id="ARBA00023004"/>
    </source>
</evidence>
<dbReference type="OrthoDB" id="9805202at2"/>
<dbReference type="GO" id="GO:0046872">
    <property type="term" value="F:metal ion binding"/>
    <property type="evidence" value="ECO:0007669"/>
    <property type="project" value="UniProtKB-KW"/>
</dbReference>
<dbReference type="Gene3D" id="1.10.760.10">
    <property type="entry name" value="Cytochrome c-like domain"/>
    <property type="match status" value="2"/>
</dbReference>
<dbReference type="GO" id="GO:0009055">
    <property type="term" value="F:electron transfer activity"/>
    <property type="evidence" value="ECO:0007669"/>
    <property type="project" value="InterPro"/>
</dbReference>
<dbReference type="InterPro" id="IPR004852">
    <property type="entry name" value="Di-haem_cyt_c_peroxidsae"/>
</dbReference>
<comment type="caution">
    <text evidence="7">The sequence shown here is derived from an EMBL/GenBank/DDBJ whole genome shotgun (WGS) entry which is preliminary data.</text>
</comment>
<dbReference type="PANTHER" id="PTHR30600:SF10">
    <property type="entry name" value="BLL6722 PROTEIN"/>
    <property type="match status" value="1"/>
</dbReference>
<keyword evidence="5" id="KW-0560">Oxidoreductase</keyword>